<evidence type="ECO:0000256" key="1">
    <source>
        <dbReference type="ARBA" id="ARBA00022729"/>
    </source>
</evidence>
<sequence>ALLKRKPPALADSGQFIQSLLVQKLTNSSDVTYKITTSPFNCASDFPLIEIGFLQKNNTSQDMLVLAQDTATVTVTRLQRASPPLKGTFSVEIFGQIVKDLSVNINEDDLKYALQGIPDLGMLSVNSTMSCKGNVWEINWLTMPGNQPLLK</sequence>
<name>A0AAD5A6B6_SILAS</name>
<accession>A0AAD5A6B6</accession>
<evidence type="ECO:0000313" key="3">
    <source>
        <dbReference type="Proteomes" id="UP001205998"/>
    </source>
</evidence>
<reference evidence="2" key="1">
    <citation type="submission" date="2018-07" db="EMBL/GenBank/DDBJ databases">
        <title>Comparative genomics of catfishes provides insights into carnivory and benthic adaptation.</title>
        <authorList>
            <person name="Zhang Y."/>
            <person name="Wang D."/>
            <person name="Peng Z."/>
            <person name="Zheng S."/>
            <person name="Shao F."/>
            <person name="Tao W."/>
        </authorList>
    </citation>
    <scope>NUCLEOTIDE SEQUENCE</scope>
    <source>
        <strain evidence="2">Chongqing</strain>
    </source>
</reference>
<dbReference type="EMBL" id="MU572572">
    <property type="protein sequence ID" value="KAI5610608.1"/>
    <property type="molecule type" value="Genomic_DNA"/>
</dbReference>
<gene>
    <name evidence="2" type="ORF">C0J50_12028</name>
</gene>
<keyword evidence="3" id="KW-1185">Reference proteome</keyword>
<dbReference type="PANTHER" id="PTHR46769">
    <property type="entry name" value="POLYCYSTIC KIDNEY AND HEPATIC DISEASE 1 (AUTOSOMAL RECESSIVE)-LIKE 1"/>
    <property type="match status" value="1"/>
</dbReference>
<feature type="non-terminal residue" evidence="2">
    <location>
        <position position="1"/>
    </location>
</feature>
<dbReference type="AlphaFoldDB" id="A0AAD5A6B6"/>
<protein>
    <submittedName>
        <fullName evidence="2">Fibrocystin-L isoform X1</fullName>
    </submittedName>
</protein>
<feature type="non-terminal residue" evidence="2">
    <location>
        <position position="151"/>
    </location>
</feature>
<evidence type="ECO:0000313" key="2">
    <source>
        <dbReference type="EMBL" id="KAI5610608.1"/>
    </source>
</evidence>
<dbReference type="InterPro" id="IPR052387">
    <property type="entry name" value="Fibrocystin"/>
</dbReference>
<dbReference type="Proteomes" id="UP001205998">
    <property type="component" value="Unassembled WGS sequence"/>
</dbReference>
<comment type="caution">
    <text evidence="2">The sequence shown here is derived from an EMBL/GenBank/DDBJ whole genome shotgun (WGS) entry which is preliminary data.</text>
</comment>
<organism evidence="2 3">
    <name type="scientific">Silurus asotus</name>
    <name type="common">Amur catfish</name>
    <name type="synonym">Parasilurus asotus</name>
    <dbReference type="NCBI Taxonomy" id="30991"/>
    <lineage>
        <taxon>Eukaryota</taxon>
        <taxon>Metazoa</taxon>
        <taxon>Chordata</taxon>
        <taxon>Craniata</taxon>
        <taxon>Vertebrata</taxon>
        <taxon>Euteleostomi</taxon>
        <taxon>Actinopterygii</taxon>
        <taxon>Neopterygii</taxon>
        <taxon>Teleostei</taxon>
        <taxon>Ostariophysi</taxon>
        <taxon>Siluriformes</taxon>
        <taxon>Siluridae</taxon>
        <taxon>Silurus</taxon>
    </lineage>
</organism>
<proteinExistence type="predicted"/>
<dbReference type="PANTHER" id="PTHR46769:SF2">
    <property type="entry name" value="FIBROCYSTIN-L ISOFORM 2 PRECURSOR-RELATED"/>
    <property type="match status" value="1"/>
</dbReference>
<keyword evidence="1" id="KW-0732">Signal</keyword>